<feature type="domain" description="LysM" evidence="3">
    <location>
        <begin position="198"/>
        <end position="243"/>
    </location>
</feature>
<organism evidence="4 5">
    <name type="scientific">Plenodomus tracheiphilus IPT5</name>
    <dbReference type="NCBI Taxonomy" id="1408161"/>
    <lineage>
        <taxon>Eukaryota</taxon>
        <taxon>Fungi</taxon>
        <taxon>Dikarya</taxon>
        <taxon>Ascomycota</taxon>
        <taxon>Pezizomycotina</taxon>
        <taxon>Dothideomycetes</taxon>
        <taxon>Pleosporomycetidae</taxon>
        <taxon>Pleosporales</taxon>
        <taxon>Pleosporineae</taxon>
        <taxon>Leptosphaeriaceae</taxon>
        <taxon>Plenodomus</taxon>
    </lineage>
</organism>
<keyword evidence="5" id="KW-1185">Reference proteome</keyword>
<keyword evidence="1" id="KW-0147">Chitin-binding</keyword>
<feature type="non-terminal residue" evidence="4">
    <location>
        <position position="408"/>
    </location>
</feature>
<dbReference type="Pfam" id="PF01476">
    <property type="entry name" value="LysM"/>
    <property type="match status" value="3"/>
</dbReference>
<dbReference type="OrthoDB" id="5985073at2759"/>
<proteinExistence type="predicted"/>
<dbReference type="SUPFAM" id="SSF54106">
    <property type="entry name" value="LysM domain"/>
    <property type="match status" value="3"/>
</dbReference>
<name>A0A6A7BJR8_9PLEO</name>
<dbReference type="PANTHER" id="PTHR34997">
    <property type="entry name" value="AM15"/>
    <property type="match status" value="1"/>
</dbReference>
<dbReference type="InterPro" id="IPR052210">
    <property type="entry name" value="LysM1-like"/>
</dbReference>
<evidence type="ECO:0000313" key="5">
    <source>
        <dbReference type="Proteomes" id="UP000799423"/>
    </source>
</evidence>
<feature type="domain" description="LysM" evidence="3">
    <location>
        <begin position="352"/>
        <end position="401"/>
    </location>
</feature>
<feature type="non-terminal residue" evidence="4">
    <location>
        <position position="1"/>
    </location>
</feature>
<feature type="domain" description="LysM" evidence="3">
    <location>
        <begin position="249"/>
        <end position="300"/>
    </location>
</feature>
<protein>
    <submittedName>
        <fullName evidence="4">Carbohydrate-binding module family 50 protein</fullName>
    </submittedName>
</protein>
<gene>
    <name evidence="4" type="ORF">T440DRAFT_354271</name>
</gene>
<dbReference type="AlphaFoldDB" id="A0A6A7BJR8"/>
<dbReference type="EMBL" id="MU006290">
    <property type="protein sequence ID" value="KAF2855741.1"/>
    <property type="molecule type" value="Genomic_DNA"/>
</dbReference>
<dbReference type="InterPro" id="IPR036779">
    <property type="entry name" value="LysM_dom_sf"/>
</dbReference>
<sequence length="408" mass="43748">AVFEGFQIVEPGSLEGLGLGTTCEDVLYRTLKCDNYTARFSTPKYRAGLKDKALTASVCDASCSDALAVLSKRVKAACTAKKEIYPGYPTAALIDTIWGGWNETCLMDANKAQYYIIESWAEVEELTDMPKANLCSYCYTKKLATMQANIYGVYARWGYQETYDYVVKTCALPAGTPTQGIDGFTIPAPSAPSCEAGRSYTAVNGDTCDSIAKSKLVSSTSFYALNPMLLDCSKIPAGTKLCLPLSCEKLYQVKQGDSCPEVAVENRISWQDIVLWNDLIDPYCSNIDQTNPNFGKTICISPPGGSFVTPPANETGGGIGGPGGTGDGYSENLAVLPPGAVLAARTTTKCGEYYTVKTGDTCQAILVAANTPADLFIAVNPSLRDIEGCTQRLAVGRTYCIHPNSNWN</sequence>
<dbReference type="GO" id="GO:0008061">
    <property type="term" value="F:chitin binding"/>
    <property type="evidence" value="ECO:0007669"/>
    <property type="project" value="UniProtKB-KW"/>
</dbReference>
<evidence type="ECO:0000256" key="2">
    <source>
        <dbReference type="ARBA" id="ARBA00023026"/>
    </source>
</evidence>
<dbReference type="CDD" id="cd00118">
    <property type="entry name" value="LysM"/>
    <property type="match status" value="3"/>
</dbReference>
<reference evidence="4" key="1">
    <citation type="submission" date="2020-01" db="EMBL/GenBank/DDBJ databases">
        <authorList>
            <consortium name="DOE Joint Genome Institute"/>
            <person name="Haridas S."/>
            <person name="Albert R."/>
            <person name="Binder M."/>
            <person name="Bloem J."/>
            <person name="Labutti K."/>
            <person name="Salamov A."/>
            <person name="Andreopoulos B."/>
            <person name="Baker S.E."/>
            <person name="Barry K."/>
            <person name="Bills G."/>
            <person name="Bluhm B.H."/>
            <person name="Cannon C."/>
            <person name="Castanera R."/>
            <person name="Culley D.E."/>
            <person name="Daum C."/>
            <person name="Ezra D."/>
            <person name="Gonzalez J.B."/>
            <person name="Henrissat B."/>
            <person name="Kuo A."/>
            <person name="Liang C."/>
            <person name="Lipzen A."/>
            <person name="Lutzoni F."/>
            <person name="Magnuson J."/>
            <person name="Mondo S."/>
            <person name="Nolan M."/>
            <person name="Ohm R."/>
            <person name="Pangilinan J."/>
            <person name="Park H.-J."/>
            <person name="Ramirez L."/>
            <person name="Alfaro M."/>
            <person name="Sun H."/>
            <person name="Tritt A."/>
            <person name="Yoshinaga Y."/>
            <person name="Zwiers L.-H."/>
            <person name="Turgeon B.G."/>
            <person name="Goodwin S.B."/>
            <person name="Spatafora J.W."/>
            <person name="Crous P.W."/>
            <person name="Grigoriev I.V."/>
        </authorList>
    </citation>
    <scope>NUCLEOTIDE SEQUENCE</scope>
    <source>
        <strain evidence="4">IPT5</strain>
    </source>
</reference>
<dbReference type="Proteomes" id="UP000799423">
    <property type="component" value="Unassembled WGS sequence"/>
</dbReference>
<accession>A0A6A7BJR8</accession>
<keyword evidence="2" id="KW-0843">Virulence</keyword>
<evidence type="ECO:0000256" key="1">
    <source>
        <dbReference type="ARBA" id="ARBA00022669"/>
    </source>
</evidence>
<dbReference type="InterPro" id="IPR018392">
    <property type="entry name" value="LysM"/>
</dbReference>
<evidence type="ECO:0000259" key="3">
    <source>
        <dbReference type="PROSITE" id="PS51782"/>
    </source>
</evidence>
<evidence type="ECO:0000313" key="4">
    <source>
        <dbReference type="EMBL" id="KAF2855741.1"/>
    </source>
</evidence>
<dbReference type="SMART" id="SM00257">
    <property type="entry name" value="LysM"/>
    <property type="match status" value="3"/>
</dbReference>
<dbReference type="PANTHER" id="PTHR34997:SF16">
    <property type="entry name" value="LYSM DOMAIN-CONTAINING PROTEIN"/>
    <property type="match status" value="1"/>
</dbReference>
<dbReference type="PROSITE" id="PS51782">
    <property type="entry name" value="LYSM"/>
    <property type="match status" value="3"/>
</dbReference>
<dbReference type="Gene3D" id="3.10.350.10">
    <property type="entry name" value="LysM domain"/>
    <property type="match status" value="3"/>
</dbReference>